<proteinExistence type="predicted"/>
<evidence type="ECO:0000313" key="1">
    <source>
        <dbReference type="EMBL" id="ODA89728.1"/>
    </source>
</evidence>
<dbReference type="RefSeq" id="WP_050737788.1">
    <property type="nucleotide sequence ID" value="NZ_LNZG01000035.1"/>
</dbReference>
<dbReference type="Proteomes" id="UP000094426">
    <property type="component" value="Unassembled WGS sequence"/>
</dbReference>
<sequence length="241" mass="26928">MLDELLSRQDAEAIPAPHLEAIRGFLNQGWADWRALVLNAPKLAISRATTRANIVYDRITYYAEEYFDSQGIPAVRKGQMLIVSLDDGRLILRFKKFRGRKLGTSGISTQQRLEFEFQQVVLDGVAATYIVAGYLPDELGMGLDVLAIACTYDGVSSGRSTSPMMRARLRSSPFAWMLRTVRLFAARGLLPARKPKDRTYESADVDSSARITWIQRRSAREAGWHPTADALQGGERSGCDR</sequence>
<evidence type="ECO:0000313" key="2">
    <source>
        <dbReference type="Proteomes" id="UP000094426"/>
    </source>
</evidence>
<organism evidence="1 2">
    <name type="scientific">Leifsonia xyli subsp. xyli</name>
    <dbReference type="NCBI Taxonomy" id="59736"/>
    <lineage>
        <taxon>Bacteria</taxon>
        <taxon>Bacillati</taxon>
        <taxon>Actinomycetota</taxon>
        <taxon>Actinomycetes</taxon>
        <taxon>Micrococcales</taxon>
        <taxon>Microbacteriaceae</taxon>
        <taxon>Leifsonia</taxon>
    </lineage>
</organism>
<accession>A0A1E2SJ97</accession>
<gene>
    <name evidence="1" type="ORF">ATY41_12245</name>
</gene>
<dbReference type="AlphaFoldDB" id="A0A1E2SJ97"/>
<protein>
    <submittedName>
        <fullName evidence="1">Uncharacterized protein</fullName>
    </submittedName>
</protein>
<dbReference type="EMBL" id="LNZG01000035">
    <property type="protein sequence ID" value="ODA89728.1"/>
    <property type="molecule type" value="Genomic_DNA"/>
</dbReference>
<comment type="caution">
    <text evidence="1">The sequence shown here is derived from an EMBL/GenBank/DDBJ whole genome shotgun (WGS) entry which is preliminary data.</text>
</comment>
<name>A0A1E2SJ97_LEIXY</name>
<reference evidence="1 2" key="1">
    <citation type="submission" date="2015-11" db="EMBL/GenBank/DDBJ databases">
        <authorList>
            <person name="Zhang Y."/>
            <person name="Guo Z."/>
        </authorList>
    </citation>
    <scope>NUCLEOTIDE SEQUENCE [LARGE SCALE GENOMIC DNA]</scope>
    <source>
        <strain evidence="2">gdw1</strain>
    </source>
</reference>